<proteinExistence type="predicted"/>
<evidence type="ECO:0000313" key="3">
    <source>
        <dbReference type="Proteomes" id="UP001385951"/>
    </source>
</evidence>
<organism evidence="2 3">
    <name type="scientific">Cerrena zonata</name>
    <dbReference type="NCBI Taxonomy" id="2478898"/>
    <lineage>
        <taxon>Eukaryota</taxon>
        <taxon>Fungi</taxon>
        <taxon>Dikarya</taxon>
        <taxon>Basidiomycota</taxon>
        <taxon>Agaricomycotina</taxon>
        <taxon>Agaricomycetes</taxon>
        <taxon>Polyporales</taxon>
        <taxon>Cerrenaceae</taxon>
        <taxon>Cerrena</taxon>
    </lineage>
</organism>
<comment type="caution">
    <text evidence="2">The sequence shown here is derived from an EMBL/GenBank/DDBJ whole genome shotgun (WGS) entry which is preliminary data.</text>
</comment>
<feature type="compositionally biased region" description="Polar residues" evidence="1">
    <location>
        <begin position="99"/>
        <end position="112"/>
    </location>
</feature>
<evidence type="ECO:0000313" key="2">
    <source>
        <dbReference type="EMBL" id="KAK7690426.1"/>
    </source>
</evidence>
<name>A0AAW0GAM0_9APHY</name>
<reference evidence="2 3" key="1">
    <citation type="submission" date="2022-09" db="EMBL/GenBank/DDBJ databases">
        <authorList>
            <person name="Palmer J.M."/>
        </authorList>
    </citation>
    <scope>NUCLEOTIDE SEQUENCE [LARGE SCALE GENOMIC DNA]</scope>
    <source>
        <strain evidence="2 3">DSM 7382</strain>
    </source>
</reference>
<feature type="region of interest" description="Disordered" evidence="1">
    <location>
        <begin position="233"/>
        <end position="258"/>
    </location>
</feature>
<feature type="compositionally biased region" description="Polar residues" evidence="1">
    <location>
        <begin position="293"/>
        <end position="307"/>
    </location>
</feature>
<protein>
    <submittedName>
        <fullName evidence="2">Uncharacterized protein</fullName>
    </submittedName>
</protein>
<feature type="region of interest" description="Disordered" evidence="1">
    <location>
        <begin position="192"/>
        <end position="217"/>
    </location>
</feature>
<feature type="region of interest" description="Disordered" evidence="1">
    <location>
        <begin position="1"/>
        <end position="125"/>
    </location>
</feature>
<feature type="compositionally biased region" description="Polar residues" evidence="1">
    <location>
        <begin position="20"/>
        <end position="29"/>
    </location>
</feature>
<evidence type="ECO:0000256" key="1">
    <source>
        <dbReference type="SAM" id="MobiDB-lite"/>
    </source>
</evidence>
<feature type="region of interest" description="Disordered" evidence="1">
    <location>
        <begin position="270"/>
        <end position="588"/>
    </location>
</feature>
<accession>A0AAW0GAM0</accession>
<gene>
    <name evidence="2" type="ORF">QCA50_005523</name>
</gene>
<dbReference type="AlphaFoldDB" id="A0AAW0GAM0"/>
<dbReference type="Proteomes" id="UP001385951">
    <property type="component" value="Unassembled WGS sequence"/>
</dbReference>
<feature type="region of interest" description="Disordered" evidence="1">
    <location>
        <begin position="601"/>
        <end position="630"/>
    </location>
</feature>
<feature type="compositionally biased region" description="Polar residues" evidence="1">
    <location>
        <begin position="199"/>
        <end position="214"/>
    </location>
</feature>
<feature type="compositionally biased region" description="Polar residues" evidence="1">
    <location>
        <begin position="539"/>
        <end position="562"/>
    </location>
</feature>
<feature type="compositionally biased region" description="Polar residues" evidence="1">
    <location>
        <begin position="240"/>
        <end position="256"/>
    </location>
</feature>
<dbReference type="EMBL" id="JASBNA010000006">
    <property type="protein sequence ID" value="KAK7690426.1"/>
    <property type="molecule type" value="Genomic_DNA"/>
</dbReference>
<keyword evidence="3" id="KW-1185">Reference proteome</keyword>
<sequence>MTEVRNSEGDVVMKGLVDQVLQNSNQTSLAGAENGPEPVHGHQNQGETEDVDMDMESSSPIPCEAPLPTTQDVNPGRQGETISLLTDDEGLDDPPMSVDPTTNGRVNSNSPKATPPMPLANTDSDKGNVNIIEEARRLMGPIILQNALRRDPTANIDIVKRKLDVLLTDEHCQHFVRLAKEAQAQMANVALTKKDPPSASANNSRDTQGPNVANSPAGLSESAIAINSQLSMTSTMTSSPNGRPSFTAPPTLSKSLPLSVPTMPRAMMAAMSATPSTRRDVSTSVKNEVDAPTSKTLDETNPSNTPLTMEPTENDNVTSDTPSVEVKENTPDPVQTSEPSDEPEVNVATEHEPQVLSANDTSSDTDEVSPSVAPSEDVAVSTEAQPTASDTADPTGDDVATSEGVPPADEPKVVPPVEIPTSSHEDSAPPKDAPIAVEQQIVDIPSESQEQSNAEVELKNDTVPSTHMDAPPEEPEGEMIVATVPQSPEREGSPSSPTPQHEQDEDDSRDKPQPEGLEQVPESNPEESLIDPPRELISSIENTESVPITSTVPVEEPSSTPVESPIEEQVEQQPETPGSPEPPVDTQSEVVHEPHGTQLETDPVIAAPDQDEPSITQLNTEPESEPLTDGVAATTPETVVPSVSPIPGLWLVIPGNPHSDILSFDFSVDANASAACERWAARHMKFDASDHYVKARLLCLPLEKVTETPYLLDPSTPLDEVVDGLGKINDEWPEPGKLIIELHAETGEQRIWLPNELSKGCLDVSPYIRPGLNTARFVQLSDMSDRLFVLIASSPSQDEIEALEKLAKQRSIWSSFVERTMTRTFKQSGIKVSHTTVAVT</sequence>
<feature type="compositionally biased region" description="Polar residues" evidence="1">
    <location>
        <begin position="382"/>
        <end position="392"/>
    </location>
</feature>